<dbReference type="InterPro" id="IPR023166">
    <property type="entry name" value="BaiN-like_dom_sf"/>
</dbReference>
<dbReference type="RefSeq" id="WP_144305348.1">
    <property type="nucleotide sequence ID" value="NZ_QMIF01000006.1"/>
</dbReference>
<sequence length="397" mass="41811">MPGSSSNNTSIFDVLILGAGAAGLTCARECAARGRRALLIDHGDAPGNKIRISGGGKCNCTNTGASASDYHCANPHFVKSALAQYTPYDFIDFMQRHSLPVRDMGQGMLFSDRAQAVAEALHREALSMGAEFSLATEIRAAAKDGNGFRVDTDRGAFSGASLVLALGGPSWPQVGATGLGYALAERFGLRSTERRPGLVPLLAGPDLAPLCKEMTGASLPVRIAPDTGHYASEGSMLFTHRGVSGPAVLNASLFWREGQTLSIDLLPSVDVAQALEASPRMELKNVLGTLLPKRLAGWLCARYRWDGPAANLSKKRQAGMEAALHGFEFTPSGTAGFAKAEVTLGGVDTDYVSSKTMEAKKVPGLFCVGELLDVTGKLGGYNLQWAWSSGFAAGQWA</sequence>
<dbReference type="PANTHER" id="PTHR42887:SF2">
    <property type="entry name" value="OS12G0638800 PROTEIN"/>
    <property type="match status" value="1"/>
</dbReference>
<dbReference type="InterPro" id="IPR036188">
    <property type="entry name" value="FAD/NAD-bd_sf"/>
</dbReference>
<comment type="caution">
    <text evidence="6">The sequence shown here is derived from an EMBL/GenBank/DDBJ whole genome shotgun (WGS) entry which is preliminary data.</text>
</comment>
<reference evidence="6 7" key="1">
    <citation type="submission" date="2018-06" db="EMBL/GenBank/DDBJ databases">
        <title>Complete genome of Desulfovibrio marinus P48SEP.</title>
        <authorList>
            <person name="Crispim J.S."/>
            <person name="Vidigal P.M.P."/>
            <person name="Silva L.C.F."/>
            <person name="Araujo L.C."/>
            <person name="Laguardia C.N."/>
            <person name="Dias R.S."/>
            <person name="Sousa M.P."/>
            <person name="Paula S.O."/>
            <person name="Silva C."/>
        </authorList>
    </citation>
    <scope>NUCLEOTIDE SEQUENCE [LARGE SCALE GENOMIC DNA]</scope>
    <source>
        <strain evidence="6 7">P48SEP</strain>
    </source>
</reference>
<evidence type="ECO:0000256" key="2">
    <source>
        <dbReference type="ARBA" id="ARBA00022630"/>
    </source>
</evidence>
<evidence type="ECO:0000313" key="7">
    <source>
        <dbReference type="Proteomes" id="UP000434052"/>
    </source>
</evidence>
<dbReference type="PANTHER" id="PTHR42887">
    <property type="entry name" value="OS12G0638800 PROTEIN"/>
    <property type="match status" value="1"/>
</dbReference>
<accession>A0A6P1ZHD5</accession>
<dbReference type="Gene3D" id="2.40.30.10">
    <property type="entry name" value="Translation factors"/>
    <property type="match status" value="1"/>
</dbReference>
<dbReference type="SUPFAM" id="SSF51905">
    <property type="entry name" value="FAD/NAD(P)-binding domain"/>
    <property type="match status" value="1"/>
</dbReference>
<evidence type="ECO:0000256" key="1">
    <source>
        <dbReference type="ARBA" id="ARBA00001974"/>
    </source>
</evidence>
<keyword evidence="2" id="KW-0285">Flavoprotein</keyword>
<protein>
    <submittedName>
        <fullName evidence="6">Aminoacetone oxidase family FAD-binding enzyme</fullName>
    </submittedName>
</protein>
<dbReference type="Pfam" id="PF03486">
    <property type="entry name" value="HI0933_like"/>
    <property type="match status" value="1"/>
</dbReference>
<dbReference type="NCBIfam" id="TIGR00275">
    <property type="entry name" value="aminoacetone oxidase family FAD-binding enzyme"/>
    <property type="match status" value="1"/>
</dbReference>
<feature type="domain" description="RsdA/BaiN/AoA(So)-like Rossmann fold-like" evidence="4">
    <location>
        <begin position="13"/>
        <end position="395"/>
    </location>
</feature>
<feature type="domain" description="RsdA/BaiN/AoA(So)-like insert" evidence="5">
    <location>
        <begin position="195"/>
        <end position="342"/>
    </location>
</feature>
<comment type="cofactor">
    <cofactor evidence="1">
        <name>FAD</name>
        <dbReference type="ChEBI" id="CHEBI:57692"/>
    </cofactor>
</comment>
<gene>
    <name evidence="6" type="ORF">DQK91_10685</name>
</gene>
<dbReference type="Proteomes" id="UP000434052">
    <property type="component" value="Unassembled WGS sequence"/>
</dbReference>
<dbReference type="Gene3D" id="1.10.8.260">
    <property type="entry name" value="HI0933 insert domain-like"/>
    <property type="match status" value="1"/>
</dbReference>
<name>A0A6P1ZHD5_9BACT</name>
<dbReference type="EMBL" id="QMIF01000006">
    <property type="protein sequence ID" value="TVM33683.1"/>
    <property type="molecule type" value="Genomic_DNA"/>
</dbReference>
<evidence type="ECO:0000259" key="4">
    <source>
        <dbReference type="Pfam" id="PF03486"/>
    </source>
</evidence>
<evidence type="ECO:0000259" key="5">
    <source>
        <dbReference type="Pfam" id="PF22780"/>
    </source>
</evidence>
<dbReference type="InterPro" id="IPR057661">
    <property type="entry name" value="RsdA/BaiN/AoA(So)_Rossmann"/>
</dbReference>
<evidence type="ECO:0000313" key="6">
    <source>
        <dbReference type="EMBL" id="TVM33683.1"/>
    </source>
</evidence>
<dbReference type="SUPFAM" id="SSF160996">
    <property type="entry name" value="HI0933 insert domain-like"/>
    <property type="match status" value="1"/>
</dbReference>
<keyword evidence="3" id="KW-0274">FAD</keyword>
<evidence type="ECO:0000256" key="3">
    <source>
        <dbReference type="ARBA" id="ARBA00022827"/>
    </source>
</evidence>
<dbReference type="AlphaFoldDB" id="A0A6P1ZHD5"/>
<dbReference type="OrthoDB" id="9773233at2"/>
<proteinExistence type="predicted"/>
<dbReference type="Gene3D" id="3.50.50.60">
    <property type="entry name" value="FAD/NAD(P)-binding domain"/>
    <property type="match status" value="1"/>
</dbReference>
<organism evidence="6 7">
    <name type="scientific">Oceanidesulfovibrio marinus</name>
    <dbReference type="NCBI Taxonomy" id="370038"/>
    <lineage>
        <taxon>Bacteria</taxon>
        <taxon>Pseudomonadati</taxon>
        <taxon>Thermodesulfobacteriota</taxon>
        <taxon>Desulfovibrionia</taxon>
        <taxon>Desulfovibrionales</taxon>
        <taxon>Desulfovibrionaceae</taxon>
        <taxon>Oceanidesulfovibrio</taxon>
    </lineage>
</organism>
<dbReference type="InterPro" id="IPR055178">
    <property type="entry name" value="RsdA/BaiN/AoA(So)-like_dom"/>
</dbReference>
<dbReference type="InterPro" id="IPR004792">
    <property type="entry name" value="BaiN-like"/>
</dbReference>
<dbReference type="Pfam" id="PF22780">
    <property type="entry name" value="HI0933_like_1st"/>
    <property type="match status" value="1"/>
</dbReference>